<dbReference type="InterPro" id="IPR036631">
    <property type="entry name" value="MGMT_N_sf"/>
</dbReference>
<dbReference type="Gene3D" id="1.10.10.10">
    <property type="entry name" value="Winged helix-like DNA-binding domain superfamily/Winged helix DNA-binding domain"/>
    <property type="match status" value="1"/>
</dbReference>
<reference evidence="10 11" key="1">
    <citation type="submission" date="2018-11" db="EMBL/GenBank/DDBJ databases">
        <authorList>
            <person name="Criscuolo A."/>
        </authorList>
    </citation>
    <scope>NUCLEOTIDE SEQUENCE [LARGE SCALE GENOMIC DNA]</scope>
    <source>
        <strain evidence="10">ACIP111625</strain>
    </source>
</reference>
<dbReference type="PROSITE" id="PS00374">
    <property type="entry name" value="MGMT"/>
    <property type="match status" value="1"/>
</dbReference>
<keyword evidence="6" id="KW-0227">DNA damage</keyword>
<dbReference type="NCBIfam" id="TIGR00589">
    <property type="entry name" value="ogt"/>
    <property type="match status" value="1"/>
</dbReference>
<evidence type="ECO:0000256" key="1">
    <source>
        <dbReference type="ARBA" id="ARBA00001286"/>
    </source>
</evidence>
<evidence type="ECO:0000256" key="6">
    <source>
        <dbReference type="ARBA" id="ARBA00022763"/>
    </source>
</evidence>
<accession>A0A3P5WAD7</accession>
<keyword evidence="4 10" id="KW-0489">Methyltransferase</keyword>
<dbReference type="Proteomes" id="UP000277498">
    <property type="component" value="Unassembled WGS sequence"/>
</dbReference>
<evidence type="ECO:0000256" key="2">
    <source>
        <dbReference type="ARBA" id="ARBA00008711"/>
    </source>
</evidence>
<dbReference type="InterPro" id="IPR001497">
    <property type="entry name" value="MethylDNA_cys_MeTrfase_AS"/>
</dbReference>
<comment type="catalytic activity">
    <reaction evidence="1">
        <text>a 4-O-methyl-thymidine in DNA + L-cysteinyl-[protein] = a thymidine in DNA + S-methyl-L-cysteinyl-[protein]</text>
        <dbReference type="Rhea" id="RHEA:53428"/>
        <dbReference type="Rhea" id="RHEA-COMP:10131"/>
        <dbReference type="Rhea" id="RHEA-COMP:10132"/>
        <dbReference type="Rhea" id="RHEA-COMP:13555"/>
        <dbReference type="Rhea" id="RHEA-COMP:13556"/>
        <dbReference type="ChEBI" id="CHEBI:29950"/>
        <dbReference type="ChEBI" id="CHEBI:82612"/>
        <dbReference type="ChEBI" id="CHEBI:137386"/>
        <dbReference type="ChEBI" id="CHEBI:137387"/>
        <dbReference type="EC" id="2.1.1.63"/>
    </reaction>
</comment>
<dbReference type="SUPFAM" id="SSF46767">
    <property type="entry name" value="Methylated DNA-protein cysteine methyltransferase, C-terminal domain"/>
    <property type="match status" value="1"/>
</dbReference>
<dbReference type="GO" id="GO:0006281">
    <property type="term" value="P:DNA repair"/>
    <property type="evidence" value="ECO:0007669"/>
    <property type="project" value="UniProtKB-KW"/>
</dbReference>
<dbReference type="InterPro" id="IPR036388">
    <property type="entry name" value="WH-like_DNA-bd_sf"/>
</dbReference>
<keyword evidence="7" id="KW-0234">DNA repair</keyword>
<comment type="catalytic activity">
    <reaction evidence="8">
        <text>a 6-O-methyl-2'-deoxyguanosine in DNA + L-cysteinyl-[protein] = S-methyl-L-cysteinyl-[protein] + a 2'-deoxyguanosine in DNA</text>
        <dbReference type="Rhea" id="RHEA:24000"/>
        <dbReference type="Rhea" id="RHEA-COMP:10131"/>
        <dbReference type="Rhea" id="RHEA-COMP:10132"/>
        <dbReference type="Rhea" id="RHEA-COMP:11367"/>
        <dbReference type="Rhea" id="RHEA-COMP:11368"/>
        <dbReference type="ChEBI" id="CHEBI:29950"/>
        <dbReference type="ChEBI" id="CHEBI:82612"/>
        <dbReference type="ChEBI" id="CHEBI:85445"/>
        <dbReference type="ChEBI" id="CHEBI:85448"/>
        <dbReference type="EC" id="2.1.1.63"/>
    </reaction>
</comment>
<sequence>MRLTLCRVETPLGGLLLASDAGGRLHACEFADCEDRLHLLLTRRLGQWVLVPGEASDAARALGAYFAGDLTAVDALPLVLSGTDFQNRAWTALRAIPPGQVRSYGEQAARLGHPRGARAVGLANSLNPFEIILPCHRLVGRSGALTGYAGGLARKRWLLDHEAAHSGGR</sequence>
<dbReference type="OrthoDB" id="9802228at2"/>
<dbReference type="PANTHER" id="PTHR10815">
    <property type="entry name" value="METHYLATED-DNA--PROTEIN-CYSTEINE METHYLTRANSFERASE"/>
    <property type="match status" value="1"/>
</dbReference>
<proteinExistence type="inferred from homology"/>
<dbReference type="CDD" id="cd06445">
    <property type="entry name" value="ATase"/>
    <property type="match status" value="1"/>
</dbReference>
<protein>
    <recommendedName>
        <fullName evidence="3">methylated-DNA--[protein]-cysteine S-methyltransferase</fullName>
        <ecNumber evidence="3">2.1.1.63</ecNumber>
    </recommendedName>
</protein>
<dbReference type="EMBL" id="UXAW01000033">
    <property type="protein sequence ID" value="VDC20423.1"/>
    <property type="molecule type" value="Genomic_DNA"/>
</dbReference>
<dbReference type="EC" id="2.1.1.63" evidence="3"/>
<evidence type="ECO:0000259" key="9">
    <source>
        <dbReference type="Pfam" id="PF01035"/>
    </source>
</evidence>
<dbReference type="AlphaFoldDB" id="A0A3P5WAD7"/>
<organism evidence="10 11">
    <name type="scientific">Pseudogemmobacter humi</name>
    <dbReference type="NCBI Taxonomy" id="2483812"/>
    <lineage>
        <taxon>Bacteria</taxon>
        <taxon>Pseudomonadati</taxon>
        <taxon>Pseudomonadota</taxon>
        <taxon>Alphaproteobacteria</taxon>
        <taxon>Rhodobacterales</taxon>
        <taxon>Paracoccaceae</taxon>
        <taxon>Pseudogemmobacter</taxon>
    </lineage>
</organism>
<evidence type="ECO:0000313" key="10">
    <source>
        <dbReference type="EMBL" id="VDC20423.1"/>
    </source>
</evidence>
<dbReference type="FunFam" id="1.10.10.10:FF:000214">
    <property type="entry name" value="Methylated-DNA--protein-cysteine methyltransferase"/>
    <property type="match status" value="1"/>
</dbReference>
<name>A0A3P5WAD7_9RHOB</name>
<comment type="similarity">
    <text evidence="2">Belongs to the MGMT family.</text>
</comment>
<dbReference type="GO" id="GO:0032259">
    <property type="term" value="P:methylation"/>
    <property type="evidence" value="ECO:0007669"/>
    <property type="project" value="UniProtKB-KW"/>
</dbReference>
<evidence type="ECO:0000313" key="11">
    <source>
        <dbReference type="Proteomes" id="UP000277498"/>
    </source>
</evidence>
<dbReference type="RefSeq" id="WP_124084920.1">
    <property type="nucleotide sequence ID" value="NZ_UXAW01000033.1"/>
</dbReference>
<evidence type="ECO:0000256" key="8">
    <source>
        <dbReference type="ARBA" id="ARBA00049348"/>
    </source>
</evidence>
<evidence type="ECO:0000256" key="4">
    <source>
        <dbReference type="ARBA" id="ARBA00022603"/>
    </source>
</evidence>
<keyword evidence="5 10" id="KW-0808">Transferase</keyword>
<dbReference type="InterPro" id="IPR036217">
    <property type="entry name" value="MethylDNA_cys_MeTrfase_DNAb"/>
</dbReference>
<dbReference type="SUPFAM" id="SSF53155">
    <property type="entry name" value="Methylated DNA-protein cysteine methyltransferase domain"/>
    <property type="match status" value="1"/>
</dbReference>
<gene>
    <name evidence="10" type="primary">ogt_1</name>
    <name evidence="10" type="ORF">XINFAN_00490</name>
</gene>
<dbReference type="InterPro" id="IPR014048">
    <property type="entry name" value="MethylDNA_cys_MeTrfase_DNA-bd"/>
</dbReference>
<feature type="domain" description="Methylated-DNA-[protein]-cysteine S-methyltransferase DNA binding" evidence="9">
    <location>
        <begin position="84"/>
        <end position="163"/>
    </location>
</feature>
<evidence type="ECO:0000256" key="7">
    <source>
        <dbReference type="ARBA" id="ARBA00023204"/>
    </source>
</evidence>
<evidence type="ECO:0000256" key="5">
    <source>
        <dbReference type="ARBA" id="ARBA00022679"/>
    </source>
</evidence>
<dbReference type="Pfam" id="PF01035">
    <property type="entry name" value="DNA_binding_1"/>
    <property type="match status" value="1"/>
</dbReference>
<evidence type="ECO:0000256" key="3">
    <source>
        <dbReference type="ARBA" id="ARBA00011918"/>
    </source>
</evidence>
<dbReference type="Gene3D" id="3.30.160.70">
    <property type="entry name" value="Methylated DNA-protein cysteine methyltransferase domain"/>
    <property type="match status" value="1"/>
</dbReference>
<dbReference type="GO" id="GO:0003908">
    <property type="term" value="F:methylated-DNA-[protein]-cysteine S-methyltransferase activity"/>
    <property type="evidence" value="ECO:0007669"/>
    <property type="project" value="UniProtKB-EC"/>
</dbReference>
<dbReference type="PANTHER" id="PTHR10815:SF5">
    <property type="entry name" value="METHYLATED-DNA--PROTEIN-CYSTEINE METHYLTRANSFERASE"/>
    <property type="match status" value="1"/>
</dbReference>
<keyword evidence="11" id="KW-1185">Reference proteome</keyword>